<keyword evidence="2" id="KW-1185">Reference proteome</keyword>
<evidence type="ECO:0000313" key="2">
    <source>
        <dbReference type="Proteomes" id="UP001062846"/>
    </source>
</evidence>
<dbReference type="Proteomes" id="UP001062846">
    <property type="component" value="Chromosome 11"/>
</dbReference>
<organism evidence="1 2">
    <name type="scientific">Rhododendron molle</name>
    <name type="common">Chinese azalea</name>
    <name type="synonym">Azalea mollis</name>
    <dbReference type="NCBI Taxonomy" id="49168"/>
    <lineage>
        <taxon>Eukaryota</taxon>
        <taxon>Viridiplantae</taxon>
        <taxon>Streptophyta</taxon>
        <taxon>Embryophyta</taxon>
        <taxon>Tracheophyta</taxon>
        <taxon>Spermatophyta</taxon>
        <taxon>Magnoliopsida</taxon>
        <taxon>eudicotyledons</taxon>
        <taxon>Gunneridae</taxon>
        <taxon>Pentapetalae</taxon>
        <taxon>asterids</taxon>
        <taxon>Ericales</taxon>
        <taxon>Ericaceae</taxon>
        <taxon>Ericoideae</taxon>
        <taxon>Rhodoreae</taxon>
        <taxon>Rhododendron</taxon>
    </lineage>
</organism>
<comment type="caution">
    <text evidence="1">The sequence shown here is derived from an EMBL/GenBank/DDBJ whole genome shotgun (WGS) entry which is preliminary data.</text>
</comment>
<accession>A0ACC0LXU1</accession>
<gene>
    <name evidence="1" type="ORF">RHMOL_Rhmol11G0246000</name>
</gene>
<proteinExistence type="predicted"/>
<protein>
    <submittedName>
        <fullName evidence="1">Uncharacterized protein</fullName>
    </submittedName>
</protein>
<dbReference type="EMBL" id="CM046398">
    <property type="protein sequence ID" value="KAI8532843.1"/>
    <property type="molecule type" value="Genomic_DNA"/>
</dbReference>
<reference evidence="1" key="1">
    <citation type="submission" date="2022-02" db="EMBL/GenBank/DDBJ databases">
        <title>Plant Genome Project.</title>
        <authorList>
            <person name="Zhang R.-G."/>
        </authorList>
    </citation>
    <scope>NUCLEOTIDE SEQUENCE</scope>
    <source>
        <strain evidence="1">AT1</strain>
    </source>
</reference>
<name>A0ACC0LXU1_RHOML</name>
<sequence>MSTSFENSQNLDFDKDGCLVIKTQKTISDFEVGERSHYHWIKFDGLANAKKVWTVLSGLKPGYVPQMTPVLQCGDGIFIGVMICGSTLGDAVKTKPDVFFDKFDRKDFNLKVEKKKVQPSIFYIKVIKSAIKSSWRQ</sequence>
<evidence type="ECO:0000313" key="1">
    <source>
        <dbReference type="EMBL" id="KAI8532843.1"/>
    </source>
</evidence>